<dbReference type="GO" id="GO:0016746">
    <property type="term" value="F:acyltransferase activity"/>
    <property type="evidence" value="ECO:0007669"/>
    <property type="project" value="UniProtKB-KW"/>
</dbReference>
<evidence type="ECO:0000313" key="5">
    <source>
        <dbReference type="Proteomes" id="UP000093592"/>
    </source>
</evidence>
<dbReference type="PANTHER" id="PTHR42811">
    <property type="entry name" value="SERINE ACETYLTRANSFERASE"/>
    <property type="match status" value="1"/>
</dbReference>
<name>A0A1A2Z0M3_9MYCO</name>
<dbReference type="Gene3D" id="2.160.10.10">
    <property type="entry name" value="Hexapeptide repeat proteins"/>
    <property type="match status" value="1"/>
</dbReference>
<gene>
    <name evidence="4" type="ORF">A5707_04190</name>
</gene>
<dbReference type="InterPro" id="IPR011004">
    <property type="entry name" value="Trimer_LpxA-like_sf"/>
</dbReference>
<comment type="caution">
    <text evidence="4">The sequence shown here is derived from an EMBL/GenBank/DDBJ whole genome shotgun (WGS) entry which is preliminary data.</text>
</comment>
<sequence length="197" mass="22008">MKDYLAADLRANGLERWRFRYRLLERPAYFQRLLRKSEYWSNTARTPLGRFVAAWLQLRTKLLGERFGFYISRNVFGPGLSIAHPGPVWVHCRARVGANCRIHQGVTIGEANGKIPVIGDDVYIYPLAMILGADVGSRVGIRAGAVVTKSVPDDVEVAGIPARIVRADRVTTAHRPSALDGHQRLDQPGEALVPERR</sequence>
<reference evidence="5" key="1">
    <citation type="submission" date="2016-06" db="EMBL/GenBank/DDBJ databases">
        <authorList>
            <person name="Sutton G."/>
            <person name="Brinkac L."/>
            <person name="Sanka R."/>
            <person name="Adams M."/>
            <person name="Lau E."/>
            <person name="Sam S."/>
            <person name="Sreng N."/>
            <person name="Him V."/>
            <person name="Kerleguer A."/>
            <person name="Cheng S."/>
        </authorList>
    </citation>
    <scope>NUCLEOTIDE SEQUENCE [LARGE SCALE GENOMIC DNA]</scope>
    <source>
        <strain evidence="5">E861</strain>
    </source>
</reference>
<keyword evidence="2" id="KW-0012">Acyltransferase</keyword>
<dbReference type="SUPFAM" id="SSF51161">
    <property type="entry name" value="Trimeric LpxA-like enzymes"/>
    <property type="match status" value="1"/>
</dbReference>
<dbReference type="InterPro" id="IPR045304">
    <property type="entry name" value="LbH_SAT"/>
</dbReference>
<evidence type="ECO:0000256" key="3">
    <source>
        <dbReference type="SAM" id="MobiDB-lite"/>
    </source>
</evidence>
<keyword evidence="1 4" id="KW-0808">Transferase</keyword>
<protein>
    <submittedName>
        <fullName evidence="4">Serine acetyltransferase</fullName>
    </submittedName>
</protein>
<organism evidence="4 5">
    <name type="scientific">Mycobacterium kyorinense</name>
    <dbReference type="NCBI Taxonomy" id="487514"/>
    <lineage>
        <taxon>Bacteria</taxon>
        <taxon>Bacillati</taxon>
        <taxon>Actinomycetota</taxon>
        <taxon>Actinomycetes</taxon>
        <taxon>Mycobacteriales</taxon>
        <taxon>Mycobacteriaceae</taxon>
        <taxon>Mycobacterium</taxon>
    </lineage>
</organism>
<proteinExistence type="predicted"/>
<feature type="region of interest" description="Disordered" evidence="3">
    <location>
        <begin position="175"/>
        <end position="197"/>
    </location>
</feature>
<accession>A0A1A2Z0M3</accession>
<feature type="compositionally biased region" description="Basic and acidic residues" evidence="3">
    <location>
        <begin position="181"/>
        <end position="197"/>
    </location>
</feature>
<dbReference type="EMBL" id="LZKJ01000144">
    <property type="protein sequence ID" value="OBI43830.1"/>
    <property type="molecule type" value="Genomic_DNA"/>
</dbReference>
<dbReference type="CDD" id="cd03354">
    <property type="entry name" value="LbH_SAT"/>
    <property type="match status" value="1"/>
</dbReference>
<dbReference type="AlphaFoldDB" id="A0A1A2Z0M3"/>
<evidence type="ECO:0000313" key="4">
    <source>
        <dbReference type="EMBL" id="OBI43830.1"/>
    </source>
</evidence>
<evidence type="ECO:0000256" key="2">
    <source>
        <dbReference type="ARBA" id="ARBA00023315"/>
    </source>
</evidence>
<dbReference type="Proteomes" id="UP000093592">
    <property type="component" value="Unassembled WGS sequence"/>
</dbReference>
<evidence type="ECO:0000256" key="1">
    <source>
        <dbReference type="ARBA" id="ARBA00022679"/>
    </source>
</evidence>